<dbReference type="Pfam" id="PF02897">
    <property type="entry name" value="Peptidase_S9_N"/>
    <property type="match status" value="1"/>
</dbReference>
<comment type="caution">
    <text evidence="7">The sequence shown here is derived from an EMBL/GenBank/DDBJ whole genome shotgun (WGS) entry which is preliminary data.</text>
</comment>
<evidence type="ECO:0000256" key="4">
    <source>
        <dbReference type="ARBA" id="ARBA00022825"/>
    </source>
</evidence>
<dbReference type="PANTHER" id="PTHR11757">
    <property type="entry name" value="PROTEASE FAMILY S9A OLIGOPEPTIDASE"/>
    <property type="match status" value="1"/>
</dbReference>
<proteinExistence type="inferred from homology"/>
<feature type="domain" description="Peptidase S9A N-terminal" evidence="6">
    <location>
        <begin position="38"/>
        <end position="447"/>
    </location>
</feature>
<dbReference type="Proteomes" id="UP000252355">
    <property type="component" value="Unassembled WGS sequence"/>
</dbReference>
<evidence type="ECO:0000256" key="3">
    <source>
        <dbReference type="ARBA" id="ARBA00022801"/>
    </source>
</evidence>
<protein>
    <submittedName>
        <fullName evidence="7">Protease II</fullName>
    </submittedName>
</protein>
<dbReference type="InterPro" id="IPR002470">
    <property type="entry name" value="Peptidase_S9A"/>
</dbReference>
<dbReference type="InterPro" id="IPR051543">
    <property type="entry name" value="Serine_Peptidase_S9A"/>
</dbReference>
<evidence type="ECO:0000259" key="6">
    <source>
        <dbReference type="Pfam" id="PF02897"/>
    </source>
</evidence>
<keyword evidence="2 7" id="KW-0645">Protease</keyword>
<dbReference type="Gene3D" id="2.130.10.120">
    <property type="entry name" value="Prolyl oligopeptidase, N-terminal domain"/>
    <property type="match status" value="1"/>
</dbReference>
<dbReference type="SUPFAM" id="SSF50993">
    <property type="entry name" value="Peptidase/esterase 'gauge' domain"/>
    <property type="match status" value="1"/>
</dbReference>
<dbReference type="PRINTS" id="PR00862">
    <property type="entry name" value="PROLIGOPTASE"/>
</dbReference>
<sequence length="735" mass="83001">MTKRPVRCSLLALSLLGLGLLLPGPAEGRLPDALFRRPPRARVVPHVREKHGERFVDPFFWLRQRDNPEVIRYLKAENAYTRHFMRDTEPLQETLYQEMLARIKETDFSVPRRHGPFLYYERTEQGKQHLIHCRRRDQAGAPEEILLDENALAVGRSCFDLGTFEVSPDHRLLAFSVDDKGGETYTLQVKDLATGRLFPEAIPNTSPGVAWANDNRTIFYAVLNESLRPWRVYRHVLGDDPARDVLIHEETDDRFNVGVTTTKDRRFLLITSDSNTTSEVRVLDADRPAGEFMVLIPRREEVQYAVEHHGSSFFVVTNADALDFKVLEGSDRLVAAPSAAASAPAVAAIAWREFIPHTPGVKIDDLEVFADWLVVQERRGGLPRLRYCDAATRTFREITFDEPAYSLWIKGNEEFDLPYLRFHFSSLVTPETVYDFHFPESRLELRKRKEVLGGYDPSTWQVERLAATASDGTRIPISLVYRKGLVRDGSAPMYLTGYGAYGSNSDPYFSSNRLSLLQRGFVYAVAHIRGGDEMGRQWYLDGKRRHKMHSFTDFIACAEFLIREGYTSPGRLAISGASAGGLLMGAVTNLRPDLWGAVVADVPFVDAISTMLDPSLPLTVEEYEEWGNPEHPEDYASIRAWSPYDNLAARAYPPMLVIAGLNDARVMYWEPAKYVARLRTLKTDANPLLLKTNMGQGHAGASGRYDFLREIAFEYAFILKVLGLLPPSSATPPAP</sequence>
<dbReference type="GO" id="GO:0006508">
    <property type="term" value="P:proteolysis"/>
    <property type="evidence" value="ECO:0007669"/>
    <property type="project" value="UniProtKB-KW"/>
</dbReference>
<dbReference type="GO" id="GO:0004252">
    <property type="term" value="F:serine-type endopeptidase activity"/>
    <property type="evidence" value="ECO:0007669"/>
    <property type="project" value="InterPro"/>
</dbReference>
<keyword evidence="3" id="KW-0378">Hydrolase</keyword>
<evidence type="ECO:0000313" key="7">
    <source>
        <dbReference type="EMBL" id="RCK81391.1"/>
    </source>
</evidence>
<gene>
    <name evidence="7" type="ORF">OZSIB_2260</name>
</gene>
<evidence type="ECO:0000259" key="5">
    <source>
        <dbReference type="Pfam" id="PF00326"/>
    </source>
</evidence>
<organism evidence="7 8">
    <name type="scientific">Candidatus Ozemobacter sibiricus</name>
    <dbReference type="NCBI Taxonomy" id="2268124"/>
    <lineage>
        <taxon>Bacteria</taxon>
        <taxon>Candidatus Ozemobacteria</taxon>
        <taxon>Candidatus Ozemobacterales</taxon>
        <taxon>Candidatus Ozemobacteraceae</taxon>
        <taxon>Candidatus Ozemobacter</taxon>
    </lineage>
</organism>
<keyword evidence="4" id="KW-0720">Serine protease</keyword>
<name>A0A367ZVN7_9BACT</name>
<evidence type="ECO:0000256" key="1">
    <source>
        <dbReference type="ARBA" id="ARBA00005228"/>
    </source>
</evidence>
<reference evidence="7 8" key="1">
    <citation type="submission" date="2018-05" db="EMBL/GenBank/DDBJ databases">
        <title>A metagenomic window into the 2 km-deep terrestrial subsurface aquifer revealed taxonomically and functionally diverse microbial community comprising novel uncultured bacterial lineages.</title>
        <authorList>
            <person name="Kadnikov V.V."/>
            <person name="Mardanov A.V."/>
            <person name="Beletsky A.V."/>
            <person name="Banks D."/>
            <person name="Pimenov N.V."/>
            <person name="Frank Y.A."/>
            <person name="Karnachuk O.V."/>
            <person name="Ravin N.V."/>
        </authorList>
    </citation>
    <scope>NUCLEOTIDE SEQUENCE [LARGE SCALE GENOMIC DNA]</scope>
    <source>
        <strain evidence="7">BY5</strain>
    </source>
</reference>
<dbReference type="EMBL" id="QOQW01000002">
    <property type="protein sequence ID" value="RCK81391.1"/>
    <property type="molecule type" value="Genomic_DNA"/>
</dbReference>
<dbReference type="SUPFAM" id="SSF53474">
    <property type="entry name" value="alpha/beta-Hydrolases"/>
    <property type="match status" value="1"/>
</dbReference>
<feature type="domain" description="Peptidase S9 prolyl oligopeptidase catalytic" evidence="5">
    <location>
        <begin position="508"/>
        <end position="723"/>
    </location>
</feature>
<dbReference type="AlphaFoldDB" id="A0A367ZVN7"/>
<dbReference type="InterPro" id="IPR029058">
    <property type="entry name" value="AB_hydrolase_fold"/>
</dbReference>
<dbReference type="Gene3D" id="3.40.50.1820">
    <property type="entry name" value="alpha/beta hydrolase"/>
    <property type="match status" value="1"/>
</dbReference>
<accession>A0A367ZVN7</accession>
<evidence type="ECO:0000313" key="8">
    <source>
        <dbReference type="Proteomes" id="UP000252355"/>
    </source>
</evidence>
<comment type="similarity">
    <text evidence="1">Belongs to the peptidase S9A family.</text>
</comment>
<dbReference type="PANTHER" id="PTHR11757:SF19">
    <property type="entry name" value="PROLYL ENDOPEPTIDASE-LIKE"/>
    <property type="match status" value="1"/>
</dbReference>
<dbReference type="Pfam" id="PF00326">
    <property type="entry name" value="Peptidase_S9"/>
    <property type="match status" value="1"/>
</dbReference>
<dbReference type="InterPro" id="IPR023302">
    <property type="entry name" value="Pept_S9A_N"/>
</dbReference>
<dbReference type="InterPro" id="IPR001375">
    <property type="entry name" value="Peptidase_S9_cat"/>
</dbReference>
<evidence type="ECO:0000256" key="2">
    <source>
        <dbReference type="ARBA" id="ARBA00022670"/>
    </source>
</evidence>